<sequence>MSTGGVPGFITTLPLVALIGLFGSSAAIAYCIRVLAARYETPAPLSTGSLTLISVLGQLAVLFTAGTVLAGIGGIPASPSLFGPAVPVLLFGYGLPLVVIAVLIGKLIEWRSQDEPSRRFIHGSSTVFAVIHLLTVPTVWAMFVLIELLIRSY</sequence>
<feature type="transmembrane region" description="Helical" evidence="1">
    <location>
        <begin position="81"/>
        <end position="105"/>
    </location>
</feature>
<keyword evidence="1" id="KW-0472">Membrane</keyword>
<evidence type="ECO:0008006" key="4">
    <source>
        <dbReference type="Google" id="ProtNLM"/>
    </source>
</evidence>
<dbReference type="Proteomes" id="UP000663064">
    <property type="component" value="Chromosome"/>
</dbReference>
<proteinExistence type="predicted"/>
<feature type="transmembrane region" description="Helical" evidence="1">
    <location>
        <begin position="48"/>
        <end position="75"/>
    </location>
</feature>
<dbReference type="EMBL" id="CP063205">
    <property type="protein sequence ID" value="QOS12820.1"/>
    <property type="molecule type" value="Genomic_DNA"/>
</dbReference>
<keyword evidence="1" id="KW-0812">Transmembrane</keyword>
<feature type="transmembrane region" description="Helical" evidence="1">
    <location>
        <begin position="126"/>
        <end position="150"/>
    </location>
</feature>
<keyword evidence="1" id="KW-1133">Transmembrane helix</keyword>
<dbReference type="AlphaFoldDB" id="A0A871BJ73"/>
<accession>A0A871BJ73</accession>
<gene>
    <name evidence="2" type="ORF">HfgLR_13460</name>
</gene>
<organism evidence="2 3">
    <name type="scientific">Haloferax gibbonsii</name>
    <dbReference type="NCBI Taxonomy" id="35746"/>
    <lineage>
        <taxon>Archaea</taxon>
        <taxon>Methanobacteriati</taxon>
        <taxon>Methanobacteriota</taxon>
        <taxon>Stenosarchaea group</taxon>
        <taxon>Halobacteria</taxon>
        <taxon>Halobacteriales</taxon>
        <taxon>Haloferacaceae</taxon>
        <taxon>Haloferax</taxon>
    </lineage>
</organism>
<evidence type="ECO:0000256" key="1">
    <source>
        <dbReference type="SAM" id="Phobius"/>
    </source>
</evidence>
<evidence type="ECO:0000313" key="2">
    <source>
        <dbReference type="EMBL" id="QOS12820.1"/>
    </source>
</evidence>
<reference evidence="2" key="1">
    <citation type="journal article" date="2021" name="Front. Microbiol.">
        <title>Cellular and Genomic Properties of Haloferax gibbonsii LR2-5, the Host of Euryarchaeal Virus HFTV1.</title>
        <authorList>
            <person name="Tittes C."/>
            <person name="Schwarzer S."/>
            <person name="Pfeiffer F."/>
            <person name="Dyall-Smith M."/>
            <person name="Rodriguez-Franco M."/>
            <person name="Oksanen H.M."/>
            <person name="Quax T.E.F."/>
        </authorList>
    </citation>
    <scope>NUCLEOTIDE SEQUENCE</scope>
    <source>
        <strain evidence="2">LR2-5</strain>
    </source>
</reference>
<evidence type="ECO:0000313" key="3">
    <source>
        <dbReference type="Proteomes" id="UP000663064"/>
    </source>
</evidence>
<feature type="transmembrane region" description="Helical" evidence="1">
    <location>
        <begin position="12"/>
        <end position="36"/>
    </location>
</feature>
<protein>
    <recommendedName>
        <fullName evidence="4">Yip1 domain-containing protein</fullName>
    </recommendedName>
</protein>
<name>A0A871BJ73_HALGI</name>